<organism evidence="3 4">
    <name type="scientific">Methylorubrum podarium</name>
    <dbReference type="NCBI Taxonomy" id="200476"/>
    <lineage>
        <taxon>Bacteria</taxon>
        <taxon>Pseudomonadati</taxon>
        <taxon>Pseudomonadota</taxon>
        <taxon>Alphaproteobacteria</taxon>
        <taxon>Hyphomicrobiales</taxon>
        <taxon>Methylobacteriaceae</taxon>
        <taxon>Methylorubrum</taxon>
    </lineage>
</organism>
<reference evidence="3 4" key="1">
    <citation type="submission" date="2024-06" db="EMBL/GenBank/DDBJ databases">
        <authorList>
            <person name="Campbell A.G."/>
        </authorList>
    </citation>
    <scope>NUCLEOTIDE SEQUENCE [LARGE SCALE GENOMIC DNA]</scope>
    <source>
        <strain evidence="3 4">EM12</strain>
    </source>
</reference>
<feature type="region of interest" description="Disordered" evidence="1">
    <location>
        <begin position="65"/>
        <end position="89"/>
    </location>
</feature>
<evidence type="ECO:0000256" key="1">
    <source>
        <dbReference type="SAM" id="MobiDB-lite"/>
    </source>
</evidence>
<dbReference type="EMBL" id="JBELQE010000048">
    <property type="protein sequence ID" value="MER2249714.1"/>
    <property type="molecule type" value="Genomic_DNA"/>
</dbReference>
<name>A0ABV1QK14_9HYPH</name>
<sequence length="89" mass="10542">MNTRTLTLAAAALLGGLAVSAGTASAAPLAISTVQTDPFLVTTVQMTRMERRMMERRMMERRMMERRMDRRMERRRMERRMDRRMMNRM</sequence>
<protein>
    <submittedName>
        <fullName evidence="3">Uncharacterized protein</fullName>
    </submittedName>
</protein>
<accession>A0ABV1QK14</accession>
<keyword evidence="2" id="KW-0732">Signal</keyword>
<evidence type="ECO:0000313" key="4">
    <source>
        <dbReference type="Proteomes" id="UP001480955"/>
    </source>
</evidence>
<dbReference type="Proteomes" id="UP001480955">
    <property type="component" value="Unassembled WGS sequence"/>
</dbReference>
<feature type="chain" id="PRO_5045295408" evidence="2">
    <location>
        <begin position="27"/>
        <end position="89"/>
    </location>
</feature>
<comment type="caution">
    <text evidence="3">The sequence shown here is derived from an EMBL/GenBank/DDBJ whole genome shotgun (WGS) entry which is preliminary data.</text>
</comment>
<keyword evidence="4" id="KW-1185">Reference proteome</keyword>
<gene>
    <name evidence="3" type="ORF">ABS772_07270</name>
</gene>
<evidence type="ECO:0000313" key="3">
    <source>
        <dbReference type="EMBL" id="MER2249714.1"/>
    </source>
</evidence>
<evidence type="ECO:0000256" key="2">
    <source>
        <dbReference type="SAM" id="SignalP"/>
    </source>
</evidence>
<proteinExistence type="predicted"/>
<feature type="signal peptide" evidence="2">
    <location>
        <begin position="1"/>
        <end position="26"/>
    </location>
</feature>
<dbReference type="RefSeq" id="WP_350393337.1">
    <property type="nucleotide sequence ID" value="NZ_JBELQE010000048.1"/>
</dbReference>